<sequence length="177" mass="18980">MIRVSFEKMNLEFIGDGMGKIIITGSLNVDTVNVSTYNTTTFNEYKLNFPHSYHLYRTSTRWWSTLATRTPSTPTLSANSTSLVASLASSTSSLATPSPSSVTVSSSSSPASLTSSTASPTPSPCTIAPTPPTPPTSCFALHHQRERRVPHTLLLKACSPPHVPWEAMEGVLVDSVP</sequence>
<feature type="compositionally biased region" description="Low complexity" evidence="1">
    <location>
        <begin position="91"/>
        <end position="128"/>
    </location>
</feature>
<proteinExistence type="predicted"/>
<gene>
    <name evidence="2" type="ORF">MBP_81C12.42</name>
</gene>
<evidence type="ECO:0000313" key="2">
    <source>
        <dbReference type="EMBL" id="ABF70101.1"/>
    </source>
</evidence>
<protein>
    <submittedName>
        <fullName evidence="2">Uncharacterized protein</fullName>
    </submittedName>
</protein>
<feature type="region of interest" description="Disordered" evidence="1">
    <location>
        <begin position="91"/>
        <end position="130"/>
    </location>
</feature>
<dbReference type="EMBL" id="AC186754">
    <property type="protein sequence ID" value="ABF70101.1"/>
    <property type="molecule type" value="Genomic_DNA"/>
</dbReference>
<name>Q1EP56_MUSBA</name>
<reference evidence="2" key="1">
    <citation type="submission" date="2006-06" db="EMBL/GenBank/DDBJ databases">
        <authorList>
            <person name="Town C.D."/>
            <person name="Ronning C.M."/>
            <person name="Cheung F."/>
            <person name="Haas B.J."/>
            <person name="Althoff R."/>
            <person name="Arbogast T."/>
            <person name="Hine E."/>
            <person name="Piffanelli P."/>
            <person name="Tallon L.J."/>
        </authorList>
    </citation>
    <scope>NUCLEOTIDE SEQUENCE</scope>
</reference>
<dbReference type="AlphaFoldDB" id="Q1EP56"/>
<evidence type="ECO:0000256" key="1">
    <source>
        <dbReference type="SAM" id="MobiDB-lite"/>
    </source>
</evidence>
<accession>Q1EP56</accession>
<organism evidence="2">
    <name type="scientific">Musa balbisiana</name>
    <name type="common">Banana</name>
    <dbReference type="NCBI Taxonomy" id="52838"/>
    <lineage>
        <taxon>Eukaryota</taxon>
        <taxon>Viridiplantae</taxon>
        <taxon>Streptophyta</taxon>
        <taxon>Embryophyta</taxon>
        <taxon>Tracheophyta</taxon>
        <taxon>Spermatophyta</taxon>
        <taxon>Magnoliopsida</taxon>
        <taxon>Liliopsida</taxon>
        <taxon>Zingiberales</taxon>
        <taxon>Musaceae</taxon>
        <taxon>Musa</taxon>
    </lineage>
</organism>